<reference evidence="1" key="1">
    <citation type="journal article" date="2015" name="Nature">
        <title>Complex archaea that bridge the gap between prokaryotes and eukaryotes.</title>
        <authorList>
            <person name="Spang A."/>
            <person name="Saw J.H."/>
            <person name="Jorgensen S.L."/>
            <person name="Zaremba-Niedzwiedzka K."/>
            <person name="Martijn J."/>
            <person name="Lind A.E."/>
            <person name="van Eijk R."/>
            <person name="Schleper C."/>
            <person name="Guy L."/>
            <person name="Ettema T.J."/>
        </authorList>
    </citation>
    <scope>NUCLEOTIDE SEQUENCE</scope>
</reference>
<name>A0A0F9CDI8_9ZZZZ</name>
<organism evidence="1">
    <name type="scientific">marine sediment metagenome</name>
    <dbReference type="NCBI Taxonomy" id="412755"/>
    <lineage>
        <taxon>unclassified sequences</taxon>
        <taxon>metagenomes</taxon>
        <taxon>ecological metagenomes</taxon>
    </lineage>
</organism>
<sequence length="195" mass="21620">MRTRLALTLIVVAVAGTAAITLFASNSAPETIFITDFGPTDSPFVSTAHAGAALNEMDVAKTMRVRIAESGTDVEQVFGSFSRIGFISGANEFLLESLPSEDKKPFYRFVRESLKEINHPALANPMKLDVNIDLFSGDYDLIHTLSYEKCSVFDYFVHAVDSRGKIPFLDDGTQEIEFREVTKFTCQSFDLIVED</sequence>
<accession>A0A0F9CDI8</accession>
<evidence type="ECO:0000313" key="1">
    <source>
        <dbReference type="EMBL" id="KKL03716.1"/>
    </source>
</evidence>
<protein>
    <submittedName>
        <fullName evidence="1">Uncharacterized protein</fullName>
    </submittedName>
</protein>
<dbReference type="EMBL" id="LAZR01044819">
    <property type="protein sequence ID" value="KKL03716.1"/>
    <property type="molecule type" value="Genomic_DNA"/>
</dbReference>
<comment type="caution">
    <text evidence="1">The sequence shown here is derived from an EMBL/GenBank/DDBJ whole genome shotgun (WGS) entry which is preliminary data.</text>
</comment>
<proteinExistence type="predicted"/>
<gene>
    <name evidence="1" type="ORF">LCGC14_2623330</name>
</gene>
<dbReference type="AlphaFoldDB" id="A0A0F9CDI8"/>